<evidence type="ECO:0000256" key="2">
    <source>
        <dbReference type="RuleBase" id="RU000461"/>
    </source>
</evidence>
<dbReference type="InterPro" id="IPR036396">
    <property type="entry name" value="Cyt_P450_sf"/>
</dbReference>
<dbReference type="InterPro" id="IPR002397">
    <property type="entry name" value="Cyt_P450_B"/>
</dbReference>
<dbReference type="Proteomes" id="UP000829069">
    <property type="component" value="Chromosome"/>
</dbReference>
<sequence length="401" mass="44527">MATRTHQMIPAITDDPYADDVLADPYNLFGRMRAAGPAVWLDKYQVHAFARYAECHDILADHRTFISAAGVGPKDLLKEPNWRPQGILESDPPRHTVMRDAMAGVISPKGTRALRAGFEAYAGQLLPELLARGSIDGVKDLAEVFPLRAFGDAVGIPREGREENLLTHGAMNFSHFGPENERHRYYFEQGAGTPEWVMDRTRRENLSPGGMGEKLWQYVDRGELPADMAPLVVRALLSAGLDTTVIGIGNALKLFAEHPEQWRILRQNPRMVSLAINEVLRFESPFQSFYRTTSADTEIAGVSLAAGSKLALFLGSANRDEVQFGPDADTFRIERDAASMIAFGNGIHRCVGQPITRLEMHVVLTWLAHHVERIELTGEPVPYLHNTLKGYTSLPLRLLPA</sequence>
<dbReference type="RefSeq" id="WP_241913242.1">
    <property type="nucleotide sequence ID" value="NZ_CP093326.1"/>
</dbReference>
<reference evidence="3 4" key="1">
    <citation type="submission" date="2022-03" db="EMBL/GenBank/DDBJ databases">
        <title>Isotopic signatures of nitrous oxide derived from detoxification processes.</title>
        <authorList>
            <person name="Behrendt U."/>
            <person name="Buchen C."/>
            <person name="Well R."/>
            <person name="Ulrich A."/>
            <person name="Rohe L."/>
            <person name="Kolb S."/>
            <person name="Schloter M."/>
            <person name="Horn M.A."/>
            <person name="Augustin J."/>
        </authorList>
    </citation>
    <scope>NUCLEOTIDE SEQUENCE [LARGE SCALE GENOMIC DNA]</scope>
    <source>
        <strain evidence="3 4">S4-C24</strain>
    </source>
</reference>
<dbReference type="EMBL" id="CP093326">
    <property type="protein sequence ID" value="UNK44898.1"/>
    <property type="molecule type" value="Genomic_DNA"/>
</dbReference>
<dbReference type="InterPro" id="IPR017972">
    <property type="entry name" value="Cyt_P450_CS"/>
</dbReference>
<evidence type="ECO:0000256" key="1">
    <source>
        <dbReference type="ARBA" id="ARBA00010617"/>
    </source>
</evidence>
<dbReference type="SUPFAM" id="SSF48264">
    <property type="entry name" value="Cytochrome P450"/>
    <property type="match status" value="1"/>
</dbReference>
<dbReference type="PANTHER" id="PTHR46696:SF1">
    <property type="entry name" value="CYTOCHROME P450 YJIB-RELATED"/>
    <property type="match status" value="1"/>
</dbReference>
<dbReference type="InterPro" id="IPR001128">
    <property type="entry name" value="Cyt_P450"/>
</dbReference>
<evidence type="ECO:0000313" key="3">
    <source>
        <dbReference type="EMBL" id="UNK44898.1"/>
    </source>
</evidence>
<keyword evidence="4" id="KW-1185">Reference proteome</keyword>
<gene>
    <name evidence="3" type="ORF">MNQ99_13155</name>
</gene>
<keyword evidence="2" id="KW-0503">Monooxygenase</keyword>
<dbReference type="PRINTS" id="PR00359">
    <property type="entry name" value="BP450"/>
</dbReference>
<name>A0ABY3W721_9MICC</name>
<comment type="similarity">
    <text evidence="1 2">Belongs to the cytochrome P450 family.</text>
</comment>
<proteinExistence type="inferred from homology"/>
<dbReference type="PANTHER" id="PTHR46696">
    <property type="entry name" value="P450, PUTATIVE (EUROFUNG)-RELATED"/>
    <property type="match status" value="1"/>
</dbReference>
<dbReference type="Pfam" id="PF00067">
    <property type="entry name" value="p450"/>
    <property type="match status" value="1"/>
</dbReference>
<dbReference type="PROSITE" id="PS00086">
    <property type="entry name" value="CYTOCHROME_P450"/>
    <property type="match status" value="1"/>
</dbReference>
<dbReference type="Gene3D" id="1.10.630.10">
    <property type="entry name" value="Cytochrome P450"/>
    <property type="match status" value="1"/>
</dbReference>
<accession>A0ABY3W721</accession>
<keyword evidence="2" id="KW-0560">Oxidoreductase</keyword>
<evidence type="ECO:0000313" key="4">
    <source>
        <dbReference type="Proteomes" id="UP000829069"/>
    </source>
</evidence>
<protein>
    <submittedName>
        <fullName evidence="3">Cytochrome P450</fullName>
    </submittedName>
</protein>
<dbReference type="PRINTS" id="PR00385">
    <property type="entry name" value="P450"/>
</dbReference>
<keyword evidence="2" id="KW-0349">Heme</keyword>
<keyword evidence="2" id="KW-0479">Metal-binding</keyword>
<organism evidence="3 4">
    <name type="scientific">Arthrobacter sulfonylureivorans</name>
    <dbReference type="NCBI Taxonomy" id="2486855"/>
    <lineage>
        <taxon>Bacteria</taxon>
        <taxon>Bacillati</taxon>
        <taxon>Actinomycetota</taxon>
        <taxon>Actinomycetes</taxon>
        <taxon>Micrococcales</taxon>
        <taxon>Micrococcaceae</taxon>
        <taxon>Arthrobacter</taxon>
    </lineage>
</organism>
<dbReference type="CDD" id="cd11037">
    <property type="entry name" value="CYP199A2-like"/>
    <property type="match status" value="1"/>
</dbReference>
<keyword evidence="2" id="KW-0408">Iron</keyword>